<dbReference type="Pfam" id="PF26466">
    <property type="entry name" value="DNA_primase_lrg_N"/>
    <property type="match status" value="1"/>
</dbReference>
<dbReference type="GO" id="GO:0006269">
    <property type="term" value="P:DNA replication, synthesis of primer"/>
    <property type="evidence" value="ECO:0007669"/>
    <property type="project" value="UniProtKB-KW"/>
</dbReference>
<dbReference type="PANTHER" id="PTHR10537">
    <property type="entry name" value="DNA PRIMASE LARGE SUBUNIT"/>
    <property type="match status" value="1"/>
</dbReference>
<dbReference type="PIRSF" id="PIRSF009449">
    <property type="entry name" value="DNA_primase_large_subunit"/>
    <property type="match status" value="1"/>
</dbReference>
<evidence type="ECO:0000256" key="2">
    <source>
        <dbReference type="ARBA" id="ARBA00010564"/>
    </source>
</evidence>
<keyword evidence="8 11" id="KW-0408">Iron</keyword>
<evidence type="ECO:0000256" key="9">
    <source>
        <dbReference type="ARBA" id="ARBA00023014"/>
    </source>
</evidence>
<dbReference type="Pfam" id="PF04104">
    <property type="entry name" value="DNA_primase_lrg"/>
    <property type="match status" value="1"/>
</dbReference>
<dbReference type="Gene3D" id="1.20.930.80">
    <property type="match status" value="1"/>
</dbReference>
<keyword evidence="9 11" id="KW-0411">Iron-sulfur</keyword>
<dbReference type="FunFam" id="1.20.930.80:FF:000001">
    <property type="entry name" value="DNA primase large subunit"/>
    <property type="match status" value="1"/>
</dbReference>
<feature type="region of interest" description="Disordered" evidence="12">
    <location>
        <begin position="507"/>
        <end position="583"/>
    </location>
</feature>
<feature type="binding site" evidence="11">
    <location>
        <position position="457"/>
    </location>
    <ligand>
        <name>[4Fe-4S] cluster</name>
        <dbReference type="ChEBI" id="CHEBI:49883"/>
    </ligand>
</feature>
<evidence type="ECO:0000256" key="11">
    <source>
        <dbReference type="PIRSR" id="PIRSR009449-1"/>
    </source>
</evidence>
<keyword evidence="4 11" id="KW-0004">4Fe-4S</keyword>
<keyword evidence="10" id="KW-0238">DNA-binding</keyword>
<dbReference type="PANTHER" id="PTHR10537:SF3">
    <property type="entry name" value="DNA PRIMASE LARGE SUBUNIT"/>
    <property type="match status" value="1"/>
</dbReference>
<dbReference type="GO" id="GO:0051539">
    <property type="term" value="F:4 iron, 4 sulfur cluster binding"/>
    <property type="evidence" value="ECO:0007669"/>
    <property type="project" value="UniProtKB-KW"/>
</dbReference>
<dbReference type="GO" id="GO:0005658">
    <property type="term" value="C:alpha DNA polymerase:primase complex"/>
    <property type="evidence" value="ECO:0007669"/>
    <property type="project" value="UniProtKB-ARBA"/>
</dbReference>
<evidence type="ECO:0000256" key="4">
    <source>
        <dbReference type="ARBA" id="ARBA00022485"/>
    </source>
</evidence>
<feature type="domain" description="DNA primase large subunit C-terminal" evidence="13">
    <location>
        <begin position="312"/>
        <end position="480"/>
    </location>
</feature>
<evidence type="ECO:0000259" key="13">
    <source>
        <dbReference type="Pfam" id="PF04104"/>
    </source>
</evidence>
<evidence type="ECO:0000256" key="6">
    <source>
        <dbReference type="ARBA" id="ARBA00022705"/>
    </source>
</evidence>
<evidence type="ECO:0000256" key="8">
    <source>
        <dbReference type="ARBA" id="ARBA00023004"/>
    </source>
</evidence>
<organism evidence="14 15">
    <name type="scientific">Homarus americanus</name>
    <name type="common">American lobster</name>
    <dbReference type="NCBI Taxonomy" id="6706"/>
    <lineage>
        <taxon>Eukaryota</taxon>
        <taxon>Metazoa</taxon>
        <taxon>Ecdysozoa</taxon>
        <taxon>Arthropoda</taxon>
        <taxon>Crustacea</taxon>
        <taxon>Multicrustacea</taxon>
        <taxon>Malacostraca</taxon>
        <taxon>Eumalacostraca</taxon>
        <taxon>Eucarida</taxon>
        <taxon>Decapoda</taxon>
        <taxon>Pleocyemata</taxon>
        <taxon>Astacidea</taxon>
        <taxon>Nephropoidea</taxon>
        <taxon>Nephropidae</taxon>
        <taxon>Homarus</taxon>
    </lineage>
</organism>
<evidence type="ECO:0000256" key="12">
    <source>
        <dbReference type="SAM" id="MobiDB-lite"/>
    </source>
</evidence>
<feature type="binding site" evidence="11">
    <location>
        <position position="417"/>
    </location>
    <ligand>
        <name>[4Fe-4S] cluster</name>
        <dbReference type="ChEBI" id="CHEBI:49883"/>
    </ligand>
</feature>
<dbReference type="InterPro" id="IPR058560">
    <property type="entry name" value="DNA_primase_C"/>
</dbReference>
<gene>
    <name evidence="14" type="primary">Prim2-L1</name>
    <name evidence="14" type="ORF">Hamer_G008257</name>
</gene>
<feature type="non-terminal residue" evidence="14">
    <location>
        <position position="1"/>
    </location>
</feature>
<keyword evidence="7 11" id="KW-0479">Metal-binding</keyword>
<evidence type="ECO:0000256" key="7">
    <source>
        <dbReference type="ARBA" id="ARBA00022723"/>
    </source>
</evidence>
<dbReference type="EMBL" id="JAHLQT010001931">
    <property type="protein sequence ID" value="KAG7177613.1"/>
    <property type="molecule type" value="Genomic_DNA"/>
</dbReference>
<name>A0A8J5NER8_HOMAM</name>
<evidence type="ECO:0000256" key="5">
    <source>
        <dbReference type="ARBA" id="ARBA00022515"/>
    </source>
</evidence>
<evidence type="ECO:0000313" key="15">
    <source>
        <dbReference type="Proteomes" id="UP000747542"/>
    </source>
</evidence>
<accession>A0A8J5NER8</accession>
<comment type="cofactor">
    <cofactor evidence="1">
        <name>[4Fe-4S] cluster</name>
        <dbReference type="ChEBI" id="CHEBI:49883"/>
    </cofactor>
</comment>
<comment type="caution">
    <text evidence="14">The sequence shown here is derived from an EMBL/GenBank/DDBJ whole genome shotgun (WGS) entry which is preliminary data.</text>
</comment>
<dbReference type="Proteomes" id="UP000747542">
    <property type="component" value="Unassembled WGS sequence"/>
</dbReference>
<feature type="binding site" evidence="11">
    <location>
        <position position="401"/>
    </location>
    <ligand>
        <name>[4Fe-4S] cluster</name>
        <dbReference type="ChEBI" id="CHEBI:49883"/>
    </ligand>
</feature>
<keyword evidence="15" id="KW-1185">Reference proteome</keyword>
<proteinExistence type="inferred from homology"/>
<feature type="binding site" evidence="11">
    <location>
        <position position="322"/>
    </location>
    <ligand>
        <name>[4Fe-4S] cluster</name>
        <dbReference type="ChEBI" id="CHEBI:49883"/>
    </ligand>
</feature>
<dbReference type="InterPro" id="IPR016558">
    <property type="entry name" value="DNA_primase_lsu_euk"/>
</dbReference>
<dbReference type="GO" id="GO:0006270">
    <property type="term" value="P:DNA replication initiation"/>
    <property type="evidence" value="ECO:0007669"/>
    <property type="project" value="TreeGrafter"/>
</dbReference>
<dbReference type="InterPro" id="IPR007238">
    <property type="entry name" value="DNA_primase_lsu_euk/arc"/>
</dbReference>
<dbReference type="GO" id="GO:0003677">
    <property type="term" value="F:DNA binding"/>
    <property type="evidence" value="ECO:0007669"/>
    <property type="project" value="UniProtKB-KW"/>
</dbReference>
<dbReference type="GO" id="GO:0046872">
    <property type="term" value="F:metal ion binding"/>
    <property type="evidence" value="ECO:0007669"/>
    <property type="project" value="UniProtKB-KW"/>
</dbReference>
<evidence type="ECO:0000313" key="14">
    <source>
        <dbReference type="EMBL" id="KAG7177613.1"/>
    </source>
</evidence>
<evidence type="ECO:0000256" key="10">
    <source>
        <dbReference type="ARBA" id="ARBA00023125"/>
    </source>
</evidence>
<dbReference type="AlphaFoldDB" id="A0A8J5NER8"/>
<evidence type="ECO:0000256" key="1">
    <source>
        <dbReference type="ARBA" id="ARBA00001966"/>
    </source>
</evidence>
<feature type="compositionally biased region" description="Low complexity" evidence="12">
    <location>
        <begin position="511"/>
        <end position="552"/>
    </location>
</feature>
<sequence>IWRQTFILQESPVLLYIQPKLKLRMEFGSRRVRKNRRIEIETSYPNALQLYTTPPSGNISLQEFDEMAIERLKVLRTVERLNLSGQIKNSEDWMNKLYEDFSKHKYFIHSAEKISDNKRDEVEAARRRDHVSHFVLRLAYCRSEELRRWFIVQETDLFRARFLHCSTNGSDIKNFLVSNNLHFTPISKEEVHNQRDNLIAGTYKINSGDMMEGRTFFKVPFTEALELVRQRKVYLSGGYAYVPDTDLVTLVTASFRSNLSRALAITNKALPQLEDDERLTRLLHDFDKRYTGNSYSQKKSGDGLHITPDMIDELSTKSFPLCMRQLNDTLRTAHHLRYGGRLTYGLFLKAAGLSLEDALYFWRSHFLKNMDVDKFEKQYAYNIRYNYGKEGKRVDFTPYSCLKIIMTSIGPGDAHGCPFKHNDQTMLRQRLVSFKVPQQAVNEIIELVSMSHYQVACQRYWEATHNACLDAGINHPNQFFEESQKILNGQTQPSQGKRTMHVKTNRSVMYSSQSSTQSTQETTQSTQETTQSTQESTQSTQDSTQPTQASTQDCGNTSDYDSMIFDDDLDSVMIGQSMESEDA</sequence>
<evidence type="ECO:0000256" key="3">
    <source>
        <dbReference type="ARBA" id="ARBA00019038"/>
    </source>
</evidence>
<reference evidence="14" key="1">
    <citation type="journal article" date="2021" name="Sci. Adv.">
        <title>The American lobster genome reveals insights on longevity, neural, and immune adaptations.</title>
        <authorList>
            <person name="Polinski J.M."/>
            <person name="Zimin A.V."/>
            <person name="Clark K.F."/>
            <person name="Kohn A.B."/>
            <person name="Sadowski N."/>
            <person name="Timp W."/>
            <person name="Ptitsyn A."/>
            <person name="Khanna P."/>
            <person name="Romanova D.Y."/>
            <person name="Williams P."/>
            <person name="Greenwood S.J."/>
            <person name="Moroz L.L."/>
            <person name="Walt D.R."/>
            <person name="Bodnar A.G."/>
        </authorList>
    </citation>
    <scope>NUCLEOTIDE SEQUENCE</scope>
    <source>
        <strain evidence="14">GMGI-L3</strain>
    </source>
</reference>
<keyword evidence="6" id="KW-0235">DNA replication</keyword>
<protein>
    <recommendedName>
        <fullName evidence="3">DNA primase large subunit</fullName>
    </recommendedName>
</protein>
<dbReference type="CDD" id="cd07322">
    <property type="entry name" value="PriL_PriS_Eukaryotic"/>
    <property type="match status" value="1"/>
</dbReference>
<keyword evidence="5" id="KW-0639">Primosome</keyword>
<comment type="similarity">
    <text evidence="2">Belongs to the eukaryotic-type primase large subunit family.</text>
</comment>